<dbReference type="SUPFAM" id="SSF52540">
    <property type="entry name" value="P-loop containing nucleoside triphosphate hydrolases"/>
    <property type="match status" value="1"/>
</dbReference>
<dbReference type="InterPro" id="IPR027417">
    <property type="entry name" value="P-loop_NTPase"/>
</dbReference>
<accession>A0A562VPD4</accession>
<gene>
    <name evidence="2" type="ORF">JN12_01493</name>
</gene>
<evidence type="ECO:0000313" key="3">
    <source>
        <dbReference type="Proteomes" id="UP000319449"/>
    </source>
</evidence>
<dbReference type="PANTHER" id="PTHR38467:SF1">
    <property type="entry name" value="CONJUGATIVE TRANSFER: ASSEMBLY"/>
    <property type="match status" value="1"/>
</dbReference>
<dbReference type="Gene3D" id="3.40.50.300">
    <property type="entry name" value="P-loop containing nucleotide triphosphate hydrolases"/>
    <property type="match status" value="1"/>
</dbReference>
<dbReference type="Pfam" id="PF11130">
    <property type="entry name" value="TraC_F_IV"/>
    <property type="match status" value="1"/>
</dbReference>
<evidence type="ECO:0000313" key="2">
    <source>
        <dbReference type="EMBL" id="TWJ19692.1"/>
    </source>
</evidence>
<evidence type="ECO:0000259" key="1">
    <source>
        <dbReference type="Pfam" id="PF19044"/>
    </source>
</evidence>
<feature type="domain" description="TraG P-loop" evidence="1">
    <location>
        <begin position="439"/>
        <end position="813"/>
    </location>
</feature>
<protein>
    <submittedName>
        <fullName evidence="2">Conjugal transfer ATP-binding protein TraC</fullName>
    </submittedName>
</protein>
<keyword evidence="2" id="KW-0067">ATP-binding</keyword>
<sequence>MGLLAKIFGGAEAGPAIDDIVSMAERDKLGMFFPWIAYDEQENCYFNADDTIGMMWECSPLCFAGETTITTLQALFRLSVPERTVIQFILYADPHVRPILDDFKAMKSRDMNLVREVNDNLARFYEGGAEGLTSLNGIPVRNFRAFFTIKFPVADVEKLNLGEIRGTIQETLQGAGLHPENVDPSYLLDWMRRVFNEEVSLNNDAYDESKEIRRQVLFSTPVETKFSRIEIGKKYFRCITPRVYPKTGTIIQTNKLFGGIMGQLTDGDQIRTPFLYSINVLMKNQKSKLHTKCNVILQQKGVGSFAPSLARKQEEHMWAADELERGTLFLKVIPTLWVFGSDERLVNESVTRSKRVWEGQNFVMQEDKGILMPLFLLSLPFGFYDVKGNLETLDRDHVMPVDSIAVTLPIQGDFAGLGRPAMLFTARKGQLFGLDIYHKKGVNNHNALICGTSGGGKSFFLNYLLFNYYAMNAKIRVIDIGGSYKKMTTLCGARYLDFSEESQVCLNPFTHIVDVEHDIPTIAPIVAQMIFSSGNNSPSETEMTLITQAVRWAWDQEGPSACIDTVYEYLANFDSYSSAGGEIREAATRLAFNLADFRSSGAFGRFFNGRSNFDISNDDFVVLELEHLLPKKALFKVVTLQVINAVTMDLYLSDRSDRRLVCFDEAWQFLGESSTLKQVIEEGYRRARKYHGSFTICLQSVLDTLRFGAVGNVIRENSAFKFYLESTAFEEAKNQGVLDYDDFTMKILKSTKSLKPKYSEIFMDTPLGIGVGRLTVDPFSYYAFTSDGEEIAEIDMMVHAGMSYEDAIREMVRKYRSN</sequence>
<name>A0A562VPD4_9BACT</name>
<dbReference type="GO" id="GO:0005524">
    <property type="term" value="F:ATP binding"/>
    <property type="evidence" value="ECO:0007669"/>
    <property type="project" value="UniProtKB-KW"/>
</dbReference>
<dbReference type="PANTHER" id="PTHR38467">
    <property type="match status" value="1"/>
</dbReference>
<dbReference type="InterPro" id="IPR053155">
    <property type="entry name" value="F-pilin_assembly_TraC"/>
</dbReference>
<dbReference type="InterPro" id="IPR025955">
    <property type="entry name" value="TraC/Conjuga_ATPase"/>
</dbReference>
<organism evidence="2 3">
    <name type="scientific">Geobacter argillaceus</name>
    <dbReference type="NCBI Taxonomy" id="345631"/>
    <lineage>
        <taxon>Bacteria</taxon>
        <taxon>Pseudomonadati</taxon>
        <taxon>Thermodesulfobacteriota</taxon>
        <taxon>Desulfuromonadia</taxon>
        <taxon>Geobacterales</taxon>
        <taxon>Geobacteraceae</taxon>
        <taxon>Geobacter</taxon>
    </lineage>
</organism>
<keyword evidence="3" id="KW-1185">Reference proteome</keyword>
<dbReference type="Pfam" id="PF19044">
    <property type="entry name" value="P-loop_TraG"/>
    <property type="match status" value="1"/>
</dbReference>
<dbReference type="AlphaFoldDB" id="A0A562VPD4"/>
<comment type="caution">
    <text evidence="2">The sequence shown here is derived from an EMBL/GenBank/DDBJ whole genome shotgun (WGS) entry which is preliminary data.</text>
</comment>
<dbReference type="Gene3D" id="1.10.8.730">
    <property type="match status" value="1"/>
</dbReference>
<dbReference type="InterPro" id="IPR043964">
    <property type="entry name" value="P-loop_TraG"/>
</dbReference>
<proteinExistence type="predicted"/>
<reference evidence="2 3" key="1">
    <citation type="submission" date="2019-07" db="EMBL/GenBank/DDBJ databases">
        <title>Genomic Encyclopedia of Archaeal and Bacterial Type Strains, Phase II (KMG-II): from individual species to whole genera.</title>
        <authorList>
            <person name="Goeker M."/>
        </authorList>
    </citation>
    <scope>NUCLEOTIDE SEQUENCE [LARGE SCALE GENOMIC DNA]</scope>
    <source>
        <strain evidence="2 3">ATCC BAA-1139</strain>
    </source>
</reference>
<dbReference type="EMBL" id="VLLN01000007">
    <property type="protein sequence ID" value="TWJ19692.1"/>
    <property type="molecule type" value="Genomic_DNA"/>
</dbReference>
<keyword evidence="2" id="KW-0547">Nucleotide-binding</keyword>
<dbReference type="Proteomes" id="UP000319449">
    <property type="component" value="Unassembled WGS sequence"/>
</dbReference>